<keyword evidence="1 6" id="KW-0436">Ligase</keyword>
<evidence type="ECO:0000256" key="1">
    <source>
        <dbReference type="ARBA" id="ARBA00022598"/>
    </source>
</evidence>
<dbReference type="PROSITE" id="PS51733">
    <property type="entry name" value="BPL_LPL_CATALYTIC"/>
    <property type="match status" value="1"/>
</dbReference>
<keyword evidence="6" id="KW-0805">Transcription regulation</keyword>
<dbReference type="Gene3D" id="1.10.10.10">
    <property type="entry name" value="Winged helix-like DNA-binding domain superfamily/Winged helix DNA-binding domain"/>
    <property type="match status" value="1"/>
</dbReference>
<dbReference type="Pfam" id="PF03099">
    <property type="entry name" value="BPL_LplA_LipB"/>
    <property type="match status" value="1"/>
</dbReference>
<dbReference type="InterPro" id="IPR008988">
    <property type="entry name" value="Transcriptional_repressor_C"/>
</dbReference>
<dbReference type="CDD" id="cd16442">
    <property type="entry name" value="BPL"/>
    <property type="match status" value="1"/>
</dbReference>
<dbReference type="Pfam" id="PF08279">
    <property type="entry name" value="HTH_11"/>
    <property type="match status" value="1"/>
</dbReference>
<dbReference type="RefSeq" id="WP_251595288.1">
    <property type="nucleotide sequence ID" value="NZ_JAMLJI010000005.1"/>
</dbReference>
<name>A0ABU1GYX3_9GAMM</name>
<comment type="caution">
    <text evidence="8">The sequence shown here is derived from an EMBL/GenBank/DDBJ whole genome shotgun (WGS) entry which is preliminary data.</text>
</comment>
<dbReference type="PANTHER" id="PTHR12835:SF5">
    <property type="entry name" value="BIOTIN--PROTEIN LIGASE"/>
    <property type="match status" value="1"/>
</dbReference>
<dbReference type="HAMAP" id="MF_00978">
    <property type="entry name" value="Bifunct_BirA"/>
    <property type="match status" value="1"/>
</dbReference>
<dbReference type="EC" id="6.3.4.15" evidence="6"/>
<comment type="similarity">
    <text evidence="6">Belongs to the biotin--protein ligase family.</text>
</comment>
<evidence type="ECO:0000256" key="6">
    <source>
        <dbReference type="HAMAP-Rule" id="MF_00978"/>
    </source>
</evidence>
<dbReference type="InterPro" id="IPR004143">
    <property type="entry name" value="BPL_LPL_catalytic"/>
</dbReference>
<comment type="caution">
    <text evidence="6">Lacks conserved residue(s) required for the propagation of feature annotation.</text>
</comment>
<evidence type="ECO:0000259" key="7">
    <source>
        <dbReference type="PROSITE" id="PS51733"/>
    </source>
</evidence>
<dbReference type="InterPro" id="IPR004408">
    <property type="entry name" value="Biotin_CoA_COase_ligase"/>
</dbReference>
<keyword evidence="9" id="KW-1185">Reference proteome</keyword>
<comment type="function">
    <text evidence="6">Acts both as a biotin--[acetyl-CoA-carboxylase] ligase and a biotin-operon repressor. In the presence of ATP, BirA activates biotin to form the BirA-biotinyl-5'-adenylate (BirA-bio-5'-AMP or holoBirA) complex. HoloBirA can either transfer the biotinyl moiety to the biotin carboxyl carrier protein (BCCP) subunit of acetyl-CoA carboxylase, or bind to the biotin operator site and inhibit transcription of the operon.</text>
</comment>
<gene>
    <name evidence="6" type="primary">birA</name>
    <name evidence="8" type="ORF">QC825_14315</name>
</gene>
<evidence type="ECO:0000313" key="9">
    <source>
        <dbReference type="Proteomes" id="UP001269375"/>
    </source>
</evidence>
<proteinExistence type="inferred from homology"/>
<keyword evidence="6" id="KW-0678">Repressor</keyword>
<keyword evidence="6" id="KW-0238">DNA-binding</keyword>
<dbReference type="Pfam" id="PF02237">
    <property type="entry name" value="BPL_C"/>
    <property type="match status" value="1"/>
</dbReference>
<dbReference type="GO" id="GO:0004077">
    <property type="term" value="F:biotin--[biotin carboxyl-carrier protein] ligase activity"/>
    <property type="evidence" value="ECO:0007669"/>
    <property type="project" value="UniProtKB-EC"/>
</dbReference>
<dbReference type="SUPFAM" id="SSF50037">
    <property type="entry name" value="C-terminal domain of transcriptional repressors"/>
    <property type="match status" value="1"/>
</dbReference>
<comment type="catalytic activity">
    <reaction evidence="5 6">
        <text>biotin + L-lysyl-[protein] + ATP = N(6)-biotinyl-L-lysyl-[protein] + AMP + diphosphate + H(+)</text>
        <dbReference type="Rhea" id="RHEA:11756"/>
        <dbReference type="Rhea" id="RHEA-COMP:9752"/>
        <dbReference type="Rhea" id="RHEA-COMP:10505"/>
        <dbReference type="ChEBI" id="CHEBI:15378"/>
        <dbReference type="ChEBI" id="CHEBI:29969"/>
        <dbReference type="ChEBI" id="CHEBI:30616"/>
        <dbReference type="ChEBI" id="CHEBI:33019"/>
        <dbReference type="ChEBI" id="CHEBI:57586"/>
        <dbReference type="ChEBI" id="CHEBI:83144"/>
        <dbReference type="ChEBI" id="CHEBI:456215"/>
        <dbReference type="EC" id="6.3.4.15"/>
    </reaction>
</comment>
<keyword evidence="3 6" id="KW-0067">ATP-binding</keyword>
<evidence type="ECO:0000256" key="5">
    <source>
        <dbReference type="ARBA" id="ARBA00047846"/>
    </source>
</evidence>
<keyword evidence="6" id="KW-0804">Transcription</keyword>
<accession>A0ABU1GYX3</accession>
<feature type="binding site" evidence="6">
    <location>
        <begin position="91"/>
        <end position="93"/>
    </location>
    <ligand>
        <name>biotin</name>
        <dbReference type="ChEBI" id="CHEBI:57586"/>
    </ligand>
</feature>
<dbReference type="InterPro" id="IPR003142">
    <property type="entry name" value="BPL_C"/>
</dbReference>
<dbReference type="InterPro" id="IPR036390">
    <property type="entry name" value="WH_DNA-bd_sf"/>
</dbReference>
<evidence type="ECO:0000256" key="2">
    <source>
        <dbReference type="ARBA" id="ARBA00022741"/>
    </source>
</evidence>
<evidence type="ECO:0000313" key="8">
    <source>
        <dbReference type="EMBL" id="MDR5897241.1"/>
    </source>
</evidence>
<dbReference type="SUPFAM" id="SSF46785">
    <property type="entry name" value="Winged helix' DNA-binding domain"/>
    <property type="match status" value="1"/>
</dbReference>
<dbReference type="Gene3D" id="3.30.930.10">
    <property type="entry name" value="Bira Bifunctional Protein, Domain 2"/>
    <property type="match status" value="1"/>
</dbReference>
<dbReference type="PANTHER" id="PTHR12835">
    <property type="entry name" value="BIOTIN PROTEIN LIGASE"/>
    <property type="match status" value="1"/>
</dbReference>
<dbReference type="Gene3D" id="2.30.30.100">
    <property type="match status" value="1"/>
</dbReference>
<dbReference type="InterPro" id="IPR036388">
    <property type="entry name" value="WH-like_DNA-bd_sf"/>
</dbReference>
<feature type="domain" description="BPL/LPL catalytic" evidence="7">
    <location>
        <begin position="76"/>
        <end position="259"/>
    </location>
</feature>
<dbReference type="NCBIfam" id="TIGR00121">
    <property type="entry name" value="birA_ligase"/>
    <property type="match status" value="1"/>
</dbReference>
<dbReference type="EMBL" id="JARWAO010000009">
    <property type="protein sequence ID" value="MDR5897241.1"/>
    <property type="molecule type" value="Genomic_DNA"/>
</dbReference>
<organism evidence="8 9">
    <name type="scientific">Larsenimonas suaedae</name>
    <dbReference type="NCBI Taxonomy" id="1851019"/>
    <lineage>
        <taxon>Bacteria</taxon>
        <taxon>Pseudomonadati</taxon>
        <taxon>Pseudomonadota</taxon>
        <taxon>Gammaproteobacteria</taxon>
        <taxon>Oceanospirillales</taxon>
        <taxon>Halomonadaceae</taxon>
        <taxon>Larsenimonas</taxon>
    </lineage>
</organism>
<feature type="binding site" evidence="6">
    <location>
        <begin position="119"/>
        <end position="121"/>
    </location>
    <ligand>
        <name>biotin</name>
        <dbReference type="ChEBI" id="CHEBI:57586"/>
    </ligand>
</feature>
<evidence type="ECO:0000256" key="3">
    <source>
        <dbReference type="ARBA" id="ARBA00022840"/>
    </source>
</evidence>
<dbReference type="InterPro" id="IPR013196">
    <property type="entry name" value="HTH_11"/>
</dbReference>
<dbReference type="InterPro" id="IPR030855">
    <property type="entry name" value="Bifunct_BirA"/>
</dbReference>
<feature type="binding site" evidence="6">
    <location>
        <position position="115"/>
    </location>
    <ligand>
        <name>biotin</name>
        <dbReference type="ChEBI" id="CHEBI:57586"/>
    </ligand>
</feature>
<keyword evidence="2 6" id="KW-0547">Nucleotide-binding</keyword>
<protein>
    <recommendedName>
        <fullName evidence="6">Bifunctional ligase/repressor BirA</fullName>
    </recommendedName>
    <alternativeName>
        <fullName evidence="6">Biotin operon repressor</fullName>
    </alternativeName>
    <alternativeName>
        <fullName evidence="6">Biotin--[acetyl-CoA-carboxylase] ligase</fullName>
        <ecNumber evidence="6">6.3.4.15</ecNumber>
    </alternativeName>
    <alternativeName>
        <fullName evidence="6">Biotin--protein ligase</fullName>
    </alternativeName>
    <alternativeName>
        <fullName evidence="6">Biotin-[acetyl-CoA carboxylase] synthetase</fullName>
    </alternativeName>
</protein>
<keyword evidence="4 6" id="KW-0092">Biotin</keyword>
<dbReference type="InterPro" id="IPR045864">
    <property type="entry name" value="aa-tRNA-synth_II/BPL/LPL"/>
</dbReference>
<sequence>MTVRDLLRLLCDGEYHSGEELGEYFGVSRTAIWKQLKKLEQMGIPLEATRGRGYRVPKGRGPLNGNEIIAGLGREARRGLTRLFVEDSLPSTNAFMLDRFVHGAGHGEVALAEVQTAGRGRRGRAWVSSWGQGVYLSMGWRFSKGVAALEGLSLAVGVVVADLLSSHGVPVKLKWPNDVLVEKSGAFFKLGGILLEVRGDMEGPCDVVVGIGLNMDAPDPARLAAIQPVAGVRDYAELDRNGVVSELLEQLLKLMPEFEVAGFKAFAGRWNTYHAFNGREIMVAQGNDAFQALALGVDESGRLQVERGGVIEWLSGGEVTVRESA</sequence>
<dbReference type="Proteomes" id="UP001269375">
    <property type="component" value="Unassembled WGS sequence"/>
</dbReference>
<dbReference type="SUPFAM" id="SSF55681">
    <property type="entry name" value="Class II aaRS and biotin synthetases"/>
    <property type="match status" value="1"/>
</dbReference>
<evidence type="ECO:0000256" key="4">
    <source>
        <dbReference type="ARBA" id="ARBA00023267"/>
    </source>
</evidence>
<feature type="DNA-binding region" description="H-T-H motif" evidence="6">
    <location>
        <begin position="18"/>
        <end position="37"/>
    </location>
</feature>
<reference evidence="8 9" key="1">
    <citation type="submission" date="2023-04" db="EMBL/GenBank/DDBJ databases">
        <title>A long-awaited taxogenomic arrangement of the family Halomonadaceae.</title>
        <authorList>
            <person name="De La Haba R."/>
            <person name="Chuvochina M."/>
            <person name="Wittouck S."/>
            <person name="Arahal D.R."/>
            <person name="Sanchez-Porro C."/>
            <person name="Hugenholtz P."/>
            <person name="Ventosa A."/>
        </authorList>
    </citation>
    <scope>NUCLEOTIDE SEQUENCE [LARGE SCALE GENOMIC DNA]</scope>
    <source>
        <strain evidence="8 9">DSM 22428</strain>
    </source>
</reference>